<name>A0A3E0EA73_9FLAO</name>
<evidence type="ECO:0000313" key="3">
    <source>
        <dbReference type="EMBL" id="REG94159.1"/>
    </source>
</evidence>
<dbReference type="Pfam" id="PF21957">
    <property type="entry name" value="Zn_ribbon_16"/>
    <property type="match status" value="1"/>
</dbReference>
<evidence type="ECO:0000259" key="2">
    <source>
        <dbReference type="Pfam" id="PF21957"/>
    </source>
</evidence>
<gene>
    <name evidence="3" type="ORF">C8P67_113135</name>
</gene>
<reference evidence="3 4" key="1">
    <citation type="submission" date="2018-08" db="EMBL/GenBank/DDBJ databases">
        <title>Genomic Encyclopedia of Archaeal and Bacterial Type Strains, Phase II (KMG-II): from individual species to whole genera.</title>
        <authorList>
            <person name="Goeker M."/>
        </authorList>
    </citation>
    <scope>NUCLEOTIDE SEQUENCE [LARGE SCALE GENOMIC DNA]</scope>
    <source>
        <strain evidence="3 4">DSM 100880</strain>
    </source>
</reference>
<dbReference type="InterPro" id="IPR045951">
    <property type="entry name" value="DUF6371"/>
</dbReference>
<feature type="domain" description="Zinc beta-ribbon finger putative" evidence="2">
    <location>
        <begin position="4"/>
        <end position="58"/>
    </location>
</feature>
<dbReference type="InterPro" id="IPR047731">
    <property type="entry name" value="Zinc_ribbon_put"/>
</dbReference>
<proteinExistence type="predicted"/>
<evidence type="ECO:0008006" key="5">
    <source>
        <dbReference type="Google" id="ProtNLM"/>
    </source>
</evidence>
<dbReference type="NCBIfam" id="NF040506">
    <property type="entry name" value="PG0870_Nterm"/>
    <property type="match status" value="1"/>
</dbReference>
<evidence type="ECO:0000313" key="4">
    <source>
        <dbReference type="Proteomes" id="UP000257136"/>
    </source>
</evidence>
<dbReference type="RefSeq" id="WP_115814629.1">
    <property type="nucleotide sequence ID" value="NZ_QUNI01000013.1"/>
</dbReference>
<sequence length="300" mass="34690">MKQYKYSLDNSSKKFTCPMCKKKTFVKFIETESRAYLSDSLGRCDRESSCGYFNVPSSNGIIVKKERIIDYVETSFHSLQLVESSFLSKNRNNFIQFLMNNFPEEAVNEVVLKYLIGTSRRWDGSTVFWQIDNYECAHAGKILAYNQETGKRIKSNEGKALIDWVHSVLKRKGVIHDFNLRQCLFGLHLIRNSNAKVIGLVESEKTAVLMSLFKPEYIWMATGSKGGLKYEFLKPIQQYKIIAFPDKSEYNDWLIKAKQLNGFNFDIVVNDWLEQSNYRDGTDLADVLILEKQKCIKLGI</sequence>
<keyword evidence="4" id="KW-1185">Reference proteome</keyword>
<dbReference type="Pfam" id="PF19898">
    <property type="entry name" value="DUF6371"/>
    <property type="match status" value="1"/>
</dbReference>
<protein>
    <recommendedName>
        <fullName evidence="5">Toprim domain-containing protein</fullName>
    </recommendedName>
</protein>
<feature type="domain" description="DUF6371" evidence="1">
    <location>
        <begin position="92"/>
        <end position="247"/>
    </location>
</feature>
<comment type="caution">
    <text evidence="3">The sequence shown here is derived from an EMBL/GenBank/DDBJ whole genome shotgun (WGS) entry which is preliminary data.</text>
</comment>
<dbReference type="OrthoDB" id="1068350at2"/>
<dbReference type="AlphaFoldDB" id="A0A3E0EA73"/>
<accession>A0A3E0EA73</accession>
<dbReference type="Proteomes" id="UP000257136">
    <property type="component" value="Unassembled WGS sequence"/>
</dbReference>
<organism evidence="3 4">
    <name type="scientific">Flavobacterium aquicola</name>
    <dbReference type="NCBI Taxonomy" id="1682742"/>
    <lineage>
        <taxon>Bacteria</taxon>
        <taxon>Pseudomonadati</taxon>
        <taxon>Bacteroidota</taxon>
        <taxon>Flavobacteriia</taxon>
        <taxon>Flavobacteriales</taxon>
        <taxon>Flavobacteriaceae</taxon>
        <taxon>Flavobacterium</taxon>
    </lineage>
</organism>
<dbReference type="EMBL" id="QUNI01000013">
    <property type="protein sequence ID" value="REG94159.1"/>
    <property type="molecule type" value="Genomic_DNA"/>
</dbReference>
<evidence type="ECO:0000259" key="1">
    <source>
        <dbReference type="Pfam" id="PF19898"/>
    </source>
</evidence>